<protein>
    <submittedName>
        <fullName evidence="2">Microtubule-associated proteins 70-5 isoform 1</fullName>
    </submittedName>
</protein>
<name>A0A6A3C6M3_HIBSY</name>
<evidence type="ECO:0000256" key="1">
    <source>
        <dbReference type="SAM" id="Phobius"/>
    </source>
</evidence>
<keyword evidence="1" id="KW-0472">Membrane</keyword>
<gene>
    <name evidence="2" type="ORF">F3Y22_tig00010533pilonHSYRG00260</name>
</gene>
<dbReference type="AlphaFoldDB" id="A0A6A3C6M3"/>
<keyword evidence="1" id="KW-1133">Transmembrane helix</keyword>
<feature type="transmembrane region" description="Helical" evidence="1">
    <location>
        <begin position="40"/>
        <end position="61"/>
    </location>
</feature>
<feature type="transmembrane region" description="Helical" evidence="1">
    <location>
        <begin position="12"/>
        <end position="34"/>
    </location>
</feature>
<evidence type="ECO:0000313" key="3">
    <source>
        <dbReference type="Proteomes" id="UP000436088"/>
    </source>
</evidence>
<keyword evidence="1" id="KW-0812">Transmembrane</keyword>
<comment type="caution">
    <text evidence="2">The sequence shown here is derived from an EMBL/GenBank/DDBJ whole genome shotgun (WGS) entry which is preliminary data.</text>
</comment>
<sequence length="100" mass="11159">MTPMDIQQKLNQYRYHFIVTILVSSIVAVLSYAAPSLLTVLAYFWPLFASTTVLLLVIVVFGGASQLTTEDHGEKAGEGLLDYVAAARPEHMDEEPRRFD</sequence>
<dbReference type="PANTHER" id="PTHR34125:SF7">
    <property type="entry name" value="TRANSMEMBRANE PROTEIN"/>
    <property type="match status" value="1"/>
</dbReference>
<reference evidence="2" key="1">
    <citation type="submission" date="2019-09" db="EMBL/GenBank/DDBJ databases">
        <title>Draft genome information of white flower Hibiscus syriacus.</title>
        <authorList>
            <person name="Kim Y.-M."/>
        </authorList>
    </citation>
    <scope>NUCLEOTIDE SEQUENCE [LARGE SCALE GENOMIC DNA]</scope>
    <source>
        <strain evidence="2">YM2019G1</strain>
    </source>
</reference>
<proteinExistence type="predicted"/>
<dbReference type="EMBL" id="VEPZ02000472">
    <property type="protein sequence ID" value="KAE8724374.1"/>
    <property type="molecule type" value="Genomic_DNA"/>
</dbReference>
<dbReference type="PANTHER" id="PTHR34125">
    <property type="entry name" value="OS01G0762900 PROTEIN"/>
    <property type="match status" value="1"/>
</dbReference>
<dbReference type="Proteomes" id="UP000436088">
    <property type="component" value="Unassembled WGS sequence"/>
</dbReference>
<keyword evidence="3" id="KW-1185">Reference proteome</keyword>
<dbReference type="OrthoDB" id="649865at2759"/>
<evidence type="ECO:0000313" key="2">
    <source>
        <dbReference type="EMBL" id="KAE8724374.1"/>
    </source>
</evidence>
<organism evidence="2 3">
    <name type="scientific">Hibiscus syriacus</name>
    <name type="common">Rose of Sharon</name>
    <dbReference type="NCBI Taxonomy" id="106335"/>
    <lineage>
        <taxon>Eukaryota</taxon>
        <taxon>Viridiplantae</taxon>
        <taxon>Streptophyta</taxon>
        <taxon>Embryophyta</taxon>
        <taxon>Tracheophyta</taxon>
        <taxon>Spermatophyta</taxon>
        <taxon>Magnoliopsida</taxon>
        <taxon>eudicotyledons</taxon>
        <taxon>Gunneridae</taxon>
        <taxon>Pentapetalae</taxon>
        <taxon>rosids</taxon>
        <taxon>malvids</taxon>
        <taxon>Malvales</taxon>
        <taxon>Malvaceae</taxon>
        <taxon>Malvoideae</taxon>
        <taxon>Hibiscus</taxon>
    </lineage>
</organism>
<accession>A0A6A3C6M3</accession>